<evidence type="ECO:0000313" key="2">
    <source>
        <dbReference type="EMBL" id="SAL10119.1"/>
    </source>
</evidence>
<protein>
    <submittedName>
        <fullName evidence="2">ABC transporter substrate-binding protein</fullName>
    </submittedName>
</protein>
<sequence>MTVASNAKTQAARVRIGAGAGYSGDRIEPAVELAEHGALDYLVFECLAERTIALAQQARRANPELGYDPLLEARMRAVLPAAVRNGVRIVSNMGAANPLAAARKTASIAHELVLGGLKIAAISGDDVLDVVRQGTYVFEESGDSVADYDSRLVSANAYLGAEPIVDALKAGADIVLTGRAADPSLFTAPLIHAFGWAMDDWDMLGQATVVGHLLECAGQITGGYFADPGFKDVPMLARLGFPIGEVEVDGAVTITKVAHAGGRVTEATCKEQLLYEIHDPRRYLQPDVVADFTQVRVAEEAPDRVRVSGGRGTPRTGTLKVTVAYVDGFIGEGQISYGGPGAVARAKLALEIVRERLEITGVATSELRFDLIGVNSLHGATLGERNAEPYEVRVRIAGRTDSMEQAVRIGNEVETLYTNGPAGGGGVTKTAREVIAVQSVLLPRELVRPSFEMVGA</sequence>
<dbReference type="PANTHER" id="PTHR47472">
    <property type="entry name" value="PROPIONYL-COA CARBOXYLASE"/>
    <property type="match status" value="1"/>
</dbReference>
<dbReference type="PANTHER" id="PTHR47472:SF1">
    <property type="entry name" value="DUF1446-DOMAIN-CONTAINING PROTEIN"/>
    <property type="match status" value="1"/>
</dbReference>
<accession>A0A158ESR5</accession>
<dbReference type="AlphaFoldDB" id="A0A158ESR5"/>
<dbReference type="RefSeq" id="WP_156528695.1">
    <property type="nucleotide sequence ID" value="NZ_FCOK02000001.1"/>
</dbReference>
<proteinExistence type="predicted"/>
<dbReference type="Proteomes" id="UP000054683">
    <property type="component" value="Unassembled WGS sequence"/>
</dbReference>
<reference evidence="2 3" key="1">
    <citation type="submission" date="2016-01" db="EMBL/GenBank/DDBJ databases">
        <authorList>
            <person name="Oliw E.H."/>
        </authorList>
    </citation>
    <scope>NUCLEOTIDE SEQUENCE [LARGE SCALE GENOMIC DNA]</scope>
    <source>
        <strain evidence="2">LMG 27134</strain>
    </source>
</reference>
<dbReference type="OrthoDB" id="9763456at2"/>
<evidence type="ECO:0000259" key="1">
    <source>
        <dbReference type="Pfam" id="PF07287"/>
    </source>
</evidence>
<gene>
    <name evidence="2" type="ORF">AWB69_00131</name>
</gene>
<feature type="domain" description="Acyclic terpene utilisation N-terminal" evidence="1">
    <location>
        <begin position="14"/>
        <end position="452"/>
    </location>
</feature>
<evidence type="ECO:0000313" key="3">
    <source>
        <dbReference type="Proteomes" id="UP000054683"/>
    </source>
</evidence>
<name>A0A158ESR5_9BURK</name>
<dbReference type="InterPro" id="IPR010839">
    <property type="entry name" value="AtuA_N"/>
</dbReference>
<dbReference type="EMBL" id="FCOK02000001">
    <property type="protein sequence ID" value="SAL10119.1"/>
    <property type="molecule type" value="Genomic_DNA"/>
</dbReference>
<organism evidence="2 3">
    <name type="scientific">Caballeronia udeis</name>
    <dbReference type="NCBI Taxonomy" id="1232866"/>
    <lineage>
        <taxon>Bacteria</taxon>
        <taxon>Pseudomonadati</taxon>
        <taxon>Pseudomonadota</taxon>
        <taxon>Betaproteobacteria</taxon>
        <taxon>Burkholderiales</taxon>
        <taxon>Burkholderiaceae</taxon>
        <taxon>Caballeronia</taxon>
    </lineage>
</organism>
<dbReference type="Pfam" id="PF07287">
    <property type="entry name" value="AtuA"/>
    <property type="match status" value="1"/>
</dbReference>